<dbReference type="InterPro" id="IPR005097">
    <property type="entry name" value="Sacchrp_dh_NADP-bd"/>
</dbReference>
<organism evidence="3">
    <name type="scientific">Archaeoglobus fulgidus</name>
    <dbReference type="NCBI Taxonomy" id="2234"/>
    <lineage>
        <taxon>Archaea</taxon>
        <taxon>Methanobacteriati</taxon>
        <taxon>Methanobacteriota</taxon>
        <taxon>Archaeoglobi</taxon>
        <taxon>Archaeoglobales</taxon>
        <taxon>Archaeoglobaceae</taxon>
        <taxon>Archaeoglobus</taxon>
    </lineage>
</organism>
<sequence length="394" mass="42684">MKFCVLGGGGHIGSGIVRELSKHAEGAEIIIGDINLKRAEEVAREVNGKALKVDVLDSTSLKDAVKGSDVVISAVGPYHRFGERVLRAVIDAGVNFVDVDDDYDATRACLQLSGEAEKAGVTAVIGLGATPGITNVLAKYGAEKMDEVERIDTYWAWTALDPTMGPAIIDHYFHAVDGNVPTFREGEWIEVPALSDAEIVEFPEPIGCLEVYNVGHPEPVTIPRYIRVRNVTNKGTVWPSVMAELTKHFSTLGFTGLKKVQIGRDEIAVRDVMVKLIEHLPEIVPVNLIVEITQESVRRFGEQFALYGVGIGVRVIGEKSGERKEFFYGVAEASAVKATALPAAIGAIMIAENKIDKPGVFAPEGAVPAEEFLSVVSKEIKITEIEKVERVLKL</sequence>
<dbReference type="SUPFAM" id="SSF51735">
    <property type="entry name" value="NAD(P)-binding Rossmann-fold domains"/>
    <property type="match status" value="1"/>
</dbReference>
<protein>
    <submittedName>
        <fullName evidence="3">NAD-dependent epimerase/dehydratase family protein</fullName>
    </submittedName>
</protein>
<comment type="caution">
    <text evidence="3">The sequence shown here is derived from an EMBL/GenBank/DDBJ whole genome shotgun (WGS) entry which is preliminary data.</text>
</comment>
<reference evidence="3" key="1">
    <citation type="journal article" date="2020" name="mSystems">
        <title>Genome- and Community-Level Interaction Insights into Carbon Utilization and Element Cycling Functions of Hydrothermarchaeota in Hydrothermal Sediment.</title>
        <authorList>
            <person name="Zhou Z."/>
            <person name="Liu Y."/>
            <person name="Xu W."/>
            <person name="Pan J."/>
            <person name="Luo Z.H."/>
            <person name="Li M."/>
        </authorList>
    </citation>
    <scope>NUCLEOTIDE SEQUENCE [LARGE SCALE GENOMIC DNA]</scope>
    <source>
        <strain evidence="3">SpSt-87</strain>
    </source>
</reference>
<proteinExistence type="predicted"/>
<dbReference type="PANTHER" id="PTHR43796:SF2">
    <property type="entry name" value="CARBOXYNORSPERMIDINE SYNTHASE"/>
    <property type="match status" value="1"/>
</dbReference>
<evidence type="ECO:0000259" key="1">
    <source>
        <dbReference type="Pfam" id="PF03435"/>
    </source>
</evidence>
<evidence type="ECO:0000259" key="2">
    <source>
        <dbReference type="Pfam" id="PF16653"/>
    </source>
</evidence>
<dbReference type="PANTHER" id="PTHR43796">
    <property type="entry name" value="CARBOXYNORSPERMIDINE SYNTHASE"/>
    <property type="match status" value="1"/>
</dbReference>
<dbReference type="Pfam" id="PF03435">
    <property type="entry name" value="Sacchrp_dh_NADP"/>
    <property type="match status" value="1"/>
</dbReference>
<gene>
    <name evidence="3" type="ORF">ENW66_07695</name>
</gene>
<dbReference type="Gene3D" id="3.40.50.720">
    <property type="entry name" value="NAD(P)-binding Rossmann-like Domain"/>
    <property type="match status" value="1"/>
</dbReference>
<dbReference type="InterPro" id="IPR032095">
    <property type="entry name" value="Sacchrp_dh-like_C"/>
</dbReference>
<name>A0A7C3MGZ3_ARCFL</name>
<dbReference type="Pfam" id="PF16653">
    <property type="entry name" value="Sacchrp_dh_C"/>
    <property type="match status" value="1"/>
</dbReference>
<dbReference type="AlphaFoldDB" id="A0A7C3MGZ3"/>
<dbReference type="EMBL" id="DTLB01000046">
    <property type="protein sequence ID" value="HFW32810.1"/>
    <property type="molecule type" value="Genomic_DNA"/>
</dbReference>
<feature type="domain" description="Saccharopine dehydrogenase NADP binding" evidence="1">
    <location>
        <begin position="5"/>
        <end position="124"/>
    </location>
</feature>
<evidence type="ECO:0000313" key="3">
    <source>
        <dbReference type="EMBL" id="HFW32810.1"/>
    </source>
</evidence>
<accession>A0A7C3MGZ3</accession>
<feature type="domain" description="Saccharopine dehydrogenase-like C-terminal" evidence="2">
    <location>
        <begin position="128"/>
        <end position="376"/>
    </location>
</feature>
<dbReference type="InterPro" id="IPR036291">
    <property type="entry name" value="NAD(P)-bd_dom_sf"/>
</dbReference>
<dbReference type="Gene3D" id="3.30.360.10">
    <property type="entry name" value="Dihydrodipicolinate Reductase, domain 2"/>
    <property type="match status" value="1"/>
</dbReference>